<proteinExistence type="predicted"/>
<dbReference type="OrthoDB" id="1911878at2759"/>
<gene>
    <name evidence="1" type="ORF">Acr_00g0096730</name>
</gene>
<organism evidence="1 2">
    <name type="scientific">Actinidia rufa</name>
    <dbReference type="NCBI Taxonomy" id="165716"/>
    <lineage>
        <taxon>Eukaryota</taxon>
        <taxon>Viridiplantae</taxon>
        <taxon>Streptophyta</taxon>
        <taxon>Embryophyta</taxon>
        <taxon>Tracheophyta</taxon>
        <taxon>Spermatophyta</taxon>
        <taxon>Magnoliopsida</taxon>
        <taxon>eudicotyledons</taxon>
        <taxon>Gunneridae</taxon>
        <taxon>Pentapetalae</taxon>
        <taxon>asterids</taxon>
        <taxon>Ericales</taxon>
        <taxon>Actinidiaceae</taxon>
        <taxon>Actinidia</taxon>
    </lineage>
</organism>
<keyword evidence="2" id="KW-1185">Reference proteome</keyword>
<protein>
    <submittedName>
        <fullName evidence="1">Uncharacterized protein</fullName>
    </submittedName>
</protein>
<dbReference type="AlphaFoldDB" id="A0A7J0DYY7"/>
<dbReference type="PANTHER" id="PTHR33785">
    <property type="entry name" value="OS06G0550800 PROTEIN"/>
    <property type="match status" value="1"/>
</dbReference>
<comment type="caution">
    <text evidence="1">The sequence shown here is derived from an EMBL/GenBank/DDBJ whole genome shotgun (WGS) entry which is preliminary data.</text>
</comment>
<reference evidence="2" key="1">
    <citation type="submission" date="2019-07" db="EMBL/GenBank/DDBJ databases">
        <title>De Novo Assembly of kiwifruit Actinidia rufa.</title>
        <authorList>
            <person name="Sugita-Konishi S."/>
            <person name="Sato K."/>
            <person name="Mori E."/>
            <person name="Abe Y."/>
            <person name="Kisaki G."/>
            <person name="Hamano K."/>
            <person name="Suezawa K."/>
            <person name="Otani M."/>
            <person name="Fukuda T."/>
            <person name="Manabe T."/>
            <person name="Gomi K."/>
            <person name="Tabuchi M."/>
            <person name="Akimitsu K."/>
            <person name="Kataoka I."/>
        </authorList>
    </citation>
    <scope>NUCLEOTIDE SEQUENCE [LARGE SCALE GENOMIC DNA]</scope>
    <source>
        <strain evidence="2">cv. Fuchu</strain>
    </source>
</reference>
<dbReference type="Proteomes" id="UP000585474">
    <property type="component" value="Unassembled WGS sequence"/>
</dbReference>
<sequence>MKKKSVTVRNKIGSSKSLSELEFEELKGFMDLDFVFSEEDTGSRLVSVIPGLQRLGRKAKEEASDDNIISRPYLQYESSCQTGWTIQNEMISCL</sequence>
<dbReference type="PANTHER" id="PTHR33785:SF12">
    <property type="entry name" value="DUF1685 FAMILY PROTEIN"/>
    <property type="match status" value="1"/>
</dbReference>
<accession>A0A7J0DYY7</accession>
<evidence type="ECO:0000313" key="2">
    <source>
        <dbReference type="Proteomes" id="UP000585474"/>
    </source>
</evidence>
<evidence type="ECO:0000313" key="1">
    <source>
        <dbReference type="EMBL" id="GFS45552.1"/>
    </source>
</evidence>
<dbReference type="EMBL" id="BJWL01000451">
    <property type="protein sequence ID" value="GFS45552.1"/>
    <property type="molecule type" value="Genomic_DNA"/>
</dbReference>
<name>A0A7J0DYY7_9ERIC</name>